<feature type="coiled-coil region" evidence="1">
    <location>
        <begin position="168"/>
        <end position="195"/>
    </location>
</feature>
<evidence type="ECO:0000256" key="1">
    <source>
        <dbReference type="SAM" id="Coils"/>
    </source>
</evidence>
<dbReference type="STRING" id="1388766.A0A017SGJ5"/>
<feature type="region of interest" description="Disordered" evidence="2">
    <location>
        <begin position="236"/>
        <end position="381"/>
    </location>
</feature>
<feature type="compositionally biased region" description="Acidic residues" evidence="2">
    <location>
        <begin position="296"/>
        <end position="310"/>
    </location>
</feature>
<protein>
    <recommendedName>
        <fullName evidence="5">DNA repair protein XRCC4</fullName>
    </recommendedName>
</protein>
<evidence type="ECO:0000256" key="2">
    <source>
        <dbReference type="SAM" id="MobiDB-lite"/>
    </source>
</evidence>
<dbReference type="Proteomes" id="UP000019804">
    <property type="component" value="Unassembled WGS sequence"/>
</dbReference>
<dbReference type="PANTHER" id="PTHR42067:SF1">
    <property type="entry name" value="MITOTIC APPARATUS PROTEIN P62"/>
    <property type="match status" value="1"/>
</dbReference>
<dbReference type="AlphaFoldDB" id="A0A017SGJ5"/>
<sequence length="381" mass="42632">MPAKPNSASSLQILRIPRTDEPDSYVLLRVTKSSSDLAVVATEGESPYTGYIKQSRLKSLRAKSYQGSDEEWAQIVSYVFGQFSSTVGKPVWSYGIEVSANVSDSANYEDKEIVLTIRKRIQSITQRLGSISLKQDNEQAIELFDWLGVAAARAHTSEERSSSLADRCRIAEDTIQQLTKQLEELVHAKSHHEDQLVANFAHLLNKKKLKIRNQQRLLVSAKVDPVKVSEIQAATSKGRDLTQKNRRLKRNAREMSKDELESGDGFEEMQMDHAGNQGREQDQETDDEERSTPQPLEDEGDHGTTTDEESVLSHVEPGNENDGVKKSDISNGPMLKDSAASPPRRELPFARRAPKKEVQSQPHQAEYDVESTTGETDDDEL</sequence>
<dbReference type="RefSeq" id="XP_040639574.1">
    <property type="nucleotide sequence ID" value="XM_040781673.1"/>
</dbReference>
<dbReference type="Gene3D" id="1.20.5.370">
    <property type="match status" value="1"/>
</dbReference>
<evidence type="ECO:0000313" key="3">
    <source>
        <dbReference type="EMBL" id="EYE95886.1"/>
    </source>
</evidence>
<keyword evidence="4" id="KW-1185">Reference proteome</keyword>
<name>A0A017SGJ5_ASPRC</name>
<evidence type="ECO:0008006" key="5">
    <source>
        <dbReference type="Google" id="ProtNLM"/>
    </source>
</evidence>
<feature type="compositionally biased region" description="Basic and acidic residues" evidence="2">
    <location>
        <begin position="251"/>
        <end position="260"/>
    </location>
</feature>
<gene>
    <name evidence="3" type="ORF">EURHEDRAFT_411615</name>
</gene>
<dbReference type="InterPro" id="IPR014751">
    <property type="entry name" value="XRCC4-like_C"/>
</dbReference>
<proteinExistence type="predicted"/>
<dbReference type="OrthoDB" id="8064436at2759"/>
<dbReference type="PANTHER" id="PTHR42067">
    <property type="entry name" value="YALI0C15378P"/>
    <property type="match status" value="1"/>
</dbReference>
<dbReference type="SUPFAM" id="SSF58022">
    <property type="entry name" value="XRCC4, C-terminal oligomerization domain"/>
    <property type="match status" value="1"/>
</dbReference>
<organism evidence="3 4">
    <name type="scientific">Aspergillus ruber (strain CBS 135680)</name>
    <dbReference type="NCBI Taxonomy" id="1388766"/>
    <lineage>
        <taxon>Eukaryota</taxon>
        <taxon>Fungi</taxon>
        <taxon>Dikarya</taxon>
        <taxon>Ascomycota</taxon>
        <taxon>Pezizomycotina</taxon>
        <taxon>Eurotiomycetes</taxon>
        <taxon>Eurotiomycetidae</taxon>
        <taxon>Eurotiales</taxon>
        <taxon>Aspergillaceae</taxon>
        <taxon>Aspergillus</taxon>
        <taxon>Aspergillus subgen. Aspergillus</taxon>
    </lineage>
</organism>
<reference evidence="4" key="1">
    <citation type="journal article" date="2014" name="Nat. Commun.">
        <title>Genomic adaptations of the halophilic Dead Sea filamentous fungus Eurotium rubrum.</title>
        <authorList>
            <person name="Kis-Papo T."/>
            <person name="Weig A.R."/>
            <person name="Riley R."/>
            <person name="Persoh D."/>
            <person name="Salamov A."/>
            <person name="Sun H."/>
            <person name="Lipzen A."/>
            <person name="Wasser S.P."/>
            <person name="Rambold G."/>
            <person name="Grigoriev I.V."/>
            <person name="Nevo E."/>
        </authorList>
    </citation>
    <scope>NUCLEOTIDE SEQUENCE [LARGE SCALE GENOMIC DNA]</scope>
    <source>
        <strain evidence="4">CBS 135680</strain>
    </source>
</reference>
<keyword evidence="1" id="KW-0175">Coiled coil</keyword>
<dbReference type="HOGENOM" id="CLU_044616_1_0_1"/>
<evidence type="ECO:0000313" key="4">
    <source>
        <dbReference type="Proteomes" id="UP000019804"/>
    </source>
</evidence>
<dbReference type="EMBL" id="KK088420">
    <property type="protein sequence ID" value="EYE95886.1"/>
    <property type="molecule type" value="Genomic_DNA"/>
</dbReference>
<accession>A0A017SGJ5</accession>
<dbReference type="GeneID" id="63696797"/>